<feature type="domain" description="RNase H type-1" evidence="2">
    <location>
        <begin position="911"/>
        <end position="1041"/>
    </location>
</feature>
<dbReference type="PROSITE" id="PS50878">
    <property type="entry name" value="RT_POL"/>
    <property type="match status" value="1"/>
</dbReference>
<dbReference type="GO" id="GO:0004523">
    <property type="term" value="F:RNA-DNA hybrid ribonuclease activity"/>
    <property type="evidence" value="ECO:0007669"/>
    <property type="project" value="InterPro"/>
</dbReference>
<dbReference type="InterPro" id="IPR000477">
    <property type="entry name" value="RT_dom"/>
</dbReference>
<dbReference type="Gene3D" id="3.60.10.10">
    <property type="entry name" value="Endonuclease/exonuclease/phosphatase"/>
    <property type="match status" value="1"/>
</dbReference>
<dbReference type="Pfam" id="PF14529">
    <property type="entry name" value="Exo_endo_phos_2"/>
    <property type="match status" value="1"/>
</dbReference>
<dbReference type="PANTHER" id="PTHR33481:SF1">
    <property type="entry name" value="ENDONUCLEASE_EXONUCLEASE_PHOSPHATASE DOMAIN-CONTAINING PROTEIN-RELATED"/>
    <property type="match status" value="1"/>
</dbReference>
<evidence type="ECO:0008006" key="4">
    <source>
        <dbReference type="Google" id="ProtNLM"/>
    </source>
</evidence>
<dbReference type="InterPro" id="IPR036397">
    <property type="entry name" value="RNaseH_sf"/>
</dbReference>
<dbReference type="InterPro" id="IPR005135">
    <property type="entry name" value="Endo/exonuclease/phosphatase"/>
</dbReference>
<evidence type="ECO:0000313" key="3">
    <source>
        <dbReference type="EMBL" id="AMS38355.1"/>
    </source>
</evidence>
<reference evidence="3" key="2">
    <citation type="submission" date="2016-01" db="EMBL/GenBank/DDBJ databases">
        <authorList>
            <person name="Oliw E.H."/>
        </authorList>
    </citation>
    <scope>NUCLEOTIDE SEQUENCE</scope>
</reference>
<dbReference type="Pfam" id="PF00078">
    <property type="entry name" value="RVT_1"/>
    <property type="match status" value="1"/>
</dbReference>
<reference evidence="3" key="1">
    <citation type="journal article" date="2014" name="BMC Genomics">
        <title>The draft genome of the pest tephritid fruit fly Bactrocera tryoni: resources for the genomic analysis of hybridising species.</title>
        <authorList>
            <person name="Gilchrist A.S."/>
            <person name="Shearman D.C."/>
            <person name="Frommer M."/>
            <person name="Raphael K.A."/>
            <person name="Deshpande N.P."/>
            <person name="Wilkins M.R."/>
            <person name="Sherwin W.B."/>
            <person name="Sved J.A."/>
        </authorList>
    </citation>
    <scope>NUCLEOTIDE SEQUENCE</scope>
</reference>
<dbReference type="SUPFAM" id="SSF53098">
    <property type="entry name" value="Ribonuclease H-like"/>
    <property type="match status" value="1"/>
</dbReference>
<dbReference type="SUPFAM" id="SSF56219">
    <property type="entry name" value="DNase I-like"/>
    <property type="match status" value="1"/>
</dbReference>
<organism evidence="3">
    <name type="scientific">Bactrocera tryoni</name>
    <name type="common">Queensland fruit fly</name>
    <name type="synonym">Tephritis tryoni</name>
    <dbReference type="NCBI Taxonomy" id="59916"/>
    <lineage>
        <taxon>Eukaryota</taxon>
        <taxon>Metazoa</taxon>
        <taxon>Ecdysozoa</taxon>
        <taxon>Arthropoda</taxon>
        <taxon>Hexapoda</taxon>
        <taxon>Insecta</taxon>
        <taxon>Pterygota</taxon>
        <taxon>Neoptera</taxon>
        <taxon>Endopterygota</taxon>
        <taxon>Diptera</taxon>
        <taxon>Brachycera</taxon>
        <taxon>Muscomorpha</taxon>
        <taxon>Tephritoidea</taxon>
        <taxon>Tephritidae</taxon>
        <taxon>Bactrocera</taxon>
        <taxon>Bactrocera</taxon>
    </lineage>
</organism>
<dbReference type="InterPro" id="IPR012337">
    <property type="entry name" value="RNaseH-like_sf"/>
</dbReference>
<dbReference type="CDD" id="cd01650">
    <property type="entry name" value="RT_nLTR_like"/>
    <property type="match status" value="1"/>
</dbReference>
<sequence>MVQNQELRVLQVNLHKSKIASAELLLNLEKGGYDVALVQEPWIASGNVVAGLKSQNYTTYTPSVINKVRSAILVKKSLFSHIDFSLSTDDLTVVAVKGAKDESLLLASCYMPHDCEAPTAELQRLAATSSRRKQALVVGADANAHHTVWGSPDINQRGESLLNYILQSSLVVANRGEEPTYIGPTSRNVLDITLYTSRDALVENWRVLSTPSFSDHRYIYFSIRSEAKIRNEVRRNPRNTNWDLYRQILLGKRLRPCVYNSHEELEKGVTVFTNALNTALHYACPTLRLKHKTKPPWWNKELGSCRRKVRECFNWAKLAESEDCWNEYKDLLRDYKKLVRRTKRESWKNFCSGFEKTHEVARLRKLLSKSPASPGLIRKSSGEWTDNCQDSLEDLVSVHFPGCKDAVSPSYEGSSAVNVPEHIFTENKIEWAIRSFDPYKSPGTDGIIPAMLQNALCLSVPWLKAIFRGCLKFSYVPHSWREARVVFIPKAGRNNPTYSKEFRPISLTSFLLKTLEKILDAHIRAAAPPRSLSKAQHAYTKGRSVETALHTLVFNIERALEYKEYALGAFLDISGAFNNVSTESILNSIQSIGVDPAIQRWIRSLLTSRRIRAEWNDAKMTKEVCRGTPQGGVLSPLLWTLVVNKLLRNLEGKAPKIVAYADDIAILITGRCLQTISSIMTTTLNTVQNWASQAGLGLNPEKTDLLVFTRKHKIPLWRFPSINGTQLSLKDRTKYLGVVLDSKLLWKHNVEERVRKASNALYACRQMLGTTWGLSPSLMHWCYTAIVRPILLYGAVVWWTGVRKSTYRKPMERVQRLAALCITGALRTTPTAALELVLNLPPIDLFAENCAAKSAGRLLAAGEFTYRTFGHSSVGNGGWANTDYMIPLFNWERRFKVNIEKDGWRKGMLATRNTLNIYTDGSKMDDGVGAGIYCPELGIRQPFKLPDHCSIFQAEVFAIAKAAELASNAPAGNSRVNIYVDSQAAIKAVTSYRISARSVLGSRAAVESVARSKQLHFYWVPGHKGIEGNEIVDEIAKNGVRLTSENVINIGKPMHCLYDDLDRSMVKKIKTRWNELPGCKTAKVMCKTVDRKYTKFLLALDRRDCRNMMGILTGHCLVATHARRMGLTDREDCRKCLEQGTRETMEHLLCTCPALARLRCKHLGSPRYDTLEEVSIVRPQSLLKFASSAGILKDDYSSWT</sequence>
<dbReference type="Gene3D" id="3.30.420.10">
    <property type="entry name" value="Ribonuclease H-like superfamily/Ribonuclease H"/>
    <property type="match status" value="1"/>
</dbReference>
<dbReference type="PANTHER" id="PTHR33481">
    <property type="entry name" value="REVERSE TRANSCRIPTASE"/>
    <property type="match status" value="1"/>
</dbReference>
<accession>A0A142LX29</accession>
<dbReference type="PROSITE" id="PS50879">
    <property type="entry name" value="RNASE_H_1"/>
    <property type="match status" value="1"/>
</dbReference>
<name>A0A142LX29_BACRY</name>
<feature type="domain" description="Reverse transcriptase" evidence="1">
    <location>
        <begin position="469"/>
        <end position="740"/>
    </location>
</feature>
<dbReference type="InterPro" id="IPR043502">
    <property type="entry name" value="DNA/RNA_pol_sf"/>
</dbReference>
<dbReference type="GO" id="GO:0071897">
    <property type="term" value="P:DNA biosynthetic process"/>
    <property type="evidence" value="ECO:0007669"/>
    <property type="project" value="UniProtKB-ARBA"/>
</dbReference>
<evidence type="ECO:0000259" key="2">
    <source>
        <dbReference type="PROSITE" id="PS50879"/>
    </source>
</evidence>
<dbReference type="InterPro" id="IPR002156">
    <property type="entry name" value="RNaseH_domain"/>
</dbReference>
<proteinExistence type="predicted"/>
<dbReference type="GO" id="GO:0003676">
    <property type="term" value="F:nucleic acid binding"/>
    <property type="evidence" value="ECO:0007669"/>
    <property type="project" value="InterPro"/>
</dbReference>
<dbReference type="CDD" id="cd09276">
    <property type="entry name" value="Rnase_HI_RT_non_LTR"/>
    <property type="match status" value="1"/>
</dbReference>
<dbReference type="Pfam" id="PF00075">
    <property type="entry name" value="RNase_H"/>
    <property type="match status" value="1"/>
</dbReference>
<dbReference type="InterPro" id="IPR036691">
    <property type="entry name" value="Endo/exonu/phosph_ase_sf"/>
</dbReference>
<evidence type="ECO:0000259" key="1">
    <source>
        <dbReference type="PROSITE" id="PS50878"/>
    </source>
</evidence>
<dbReference type="GO" id="GO:0042575">
    <property type="term" value="C:DNA polymerase complex"/>
    <property type="evidence" value="ECO:0007669"/>
    <property type="project" value="UniProtKB-ARBA"/>
</dbReference>
<protein>
    <recommendedName>
        <fullName evidence="4">Reverse transcriptase</fullName>
    </recommendedName>
</protein>
<dbReference type="OrthoDB" id="8063979at2759"/>
<dbReference type="AlphaFoldDB" id="A0A142LX29"/>
<dbReference type="SUPFAM" id="SSF56672">
    <property type="entry name" value="DNA/RNA polymerases"/>
    <property type="match status" value="1"/>
</dbReference>
<dbReference type="EMBL" id="KU543675">
    <property type="protein sequence ID" value="AMS38355.1"/>
    <property type="molecule type" value="Genomic_DNA"/>
</dbReference>